<evidence type="ECO:0000256" key="5">
    <source>
        <dbReference type="ARBA" id="ARBA00022801"/>
    </source>
</evidence>
<organism evidence="8 9">
    <name type="scientific">Prunus dulcis</name>
    <name type="common">Almond</name>
    <name type="synonym">Amygdalus dulcis</name>
    <dbReference type="NCBI Taxonomy" id="3755"/>
    <lineage>
        <taxon>Eukaryota</taxon>
        <taxon>Viridiplantae</taxon>
        <taxon>Streptophyta</taxon>
        <taxon>Embryophyta</taxon>
        <taxon>Tracheophyta</taxon>
        <taxon>Spermatophyta</taxon>
        <taxon>Magnoliopsida</taxon>
        <taxon>eudicotyledons</taxon>
        <taxon>Gunneridae</taxon>
        <taxon>Pentapetalae</taxon>
        <taxon>rosids</taxon>
        <taxon>fabids</taxon>
        <taxon>Rosales</taxon>
        <taxon>Rosaceae</taxon>
        <taxon>Amygdaloideae</taxon>
        <taxon>Amygdaleae</taxon>
        <taxon>Prunus</taxon>
    </lineage>
</organism>
<evidence type="ECO:0000313" key="9">
    <source>
        <dbReference type="Proteomes" id="UP001054821"/>
    </source>
</evidence>
<proteinExistence type="predicted"/>
<reference evidence="8 9" key="1">
    <citation type="journal article" date="2022" name="G3 (Bethesda)">
        <title>Whole-genome sequence and methylome profiling of the almond [Prunus dulcis (Mill.) D.A. Webb] cultivar 'Nonpareil'.</title>
        <authorList>
            <person name="D'Amico-Willman K.M."/>
            <person name="Ouma W.Z."/>
            <person name="Meulia T."/>
            <person name="Sideli G.M."/>
            <person name="Gradziel T.M."/>
            <person name="Fresnedo-Ramirez J."/>
        </authorList>
    </citation>
    <scope>NUCLEOTIDE SEQUENCE [LARGE SCALE GENOMIC DNA]</scope>
    <source>
        <strain evidence="8">Clone GOH B32 T37-40</strain>
    </source>
</reference>
<keyword evidence="5" id="KW-0378">Hydrolase</keyword>
<keyword evidence="3" id="KW-0645">Protease</keyword>
<dbReference type="AlphaFoldDB" id="A0AAD4Z8P3"/>
<evidence type="ECO:0000256" key="1">
    <source>
        <dbReference type="ARBA" id="ARBA00000707"/>
    </source>
</evidence>
<evidence type="ECO:0000256" key="2">
    <source>
        <dbReference type="ARBA" id="ARBA00012759"/>
    </source>
</evidence>
<name>A0AAD4Z8P3_PRUDU</name>
<dbReference type="PROSITE" id="PS50957">
    <property type="entry name" value="JOSEPHIN"/>
    <property type="match status" value="1"/>
</dbReference>
<dbReference type="PANTHER" id="PTHR11439">
    <property type="entry name" value="GAG-POL-RELATED RETROTRANSPOSON"/>
    <property type="match status" value="1"/>
</dbReference>
<dbReference type="EC" id="3.4.19.12" evidence="2"/>
<accession>A0AAD4Z8P3</accession>
<dbReference type="EMBL" id="JAJFAZ020000004">
    <property type="protein sequence ID" value="KAI5336023.1"/>
    <property type="molecule type" value="Genomic_DNA"/>
</dbReference>
<keyword evidence="4" id="KW-0833">Ubl conjugation pathway</keyword>
<comment type="caution">
    <text evidence="6">Lacks conserved residue(s) required for the propagation of feature annotation.</text>
</comment>
<gene>
    <name evidence="8" type="ORF">L3X38_026157</name>
</gene>
<dbReference type="GO" id="GO:0004843">
    <property type="term" value="F:cysteine-type deubiquitinase activity"/>
    <property type="evidence" value="ECO:0007669"/>
    <property type="project" value="UniProtKB-EC"/>
</dbReference>
<evidence type="ECO:0000313" key="8">
    <source>
        <dbReference type="EMBL" id="KAI5336023.1"/>
    </source>
</evidence>
<feature type="domain" description="Josephin" evidence="7">
    <location>
        <begin position="234"/>
        <end position="306"/>
    </location>
</feature>
<comment type="catalytic activity">
    <reaction evidence="1">
        <text>Thiol-dependent hydrolysis of ester, thioester, amide, peptide and isopeptide bonds formed by the C-terminal Gly of ubiquitin (a 76-residue protein attached to proteins as an intracellular targeting signal).</text>
        <dbReference type="EC" id="3.4.19.12"/>
    </reaction>
</comment>
<dbReference type="Proteomes" id="UP001054821">
    <property type="component" value="Chromosome 4"/>
</dbReference>
<dbReference type="InterPro" id="IPR006155">
    <property type="entry name" value="Josephin"/>
</dbReference>
<dbReference type="GO" id="GO:0016579">
    <property type="term" value="P:protein deubiquitination"/>
    <property type="evidence" value="ECO:0007669"/>
    <property type="project" value="InterPro"/>
</dbReference>
<sequence>MLNDGAMKVARSGHGALRWYDDDRGRCGGPRFESGRWHGGSSHTRWLMRVHGGESWWSLHVDRGIVRGVALSRHGLSHRGGLAPRALASNHGYGGIAKWLQDQEGAKVYPTKKHYGTANRVLRYILGTIDFGLEYHKGKEAVLIGYCDSDWSGSQDDMRSTSGYAFSFGNGVFSWASVKQHSVALSTAEAEYVSASEAITQAIWLRFVLEDFGELETDATPLMVDNTSAIARTKNPIFHQKTNHINCRYHFIEDALQDGVVDLKYCKSKEQMAEIFTKALPEDRFNYLRGLLGVKPVNNLEGNVEM</sequence>
<evidence type="ECO:0000256" key="6">
    <source>
        <dbReference type="PROSITE-ProRule" id="PRU00331"/>
    </source>
</evidence>
<comment type="caution">
    <text evidence="8">The sequence shown here is derived from an EMBL/GenBank/DDBJ whole genome shotgun (WGS) entry which is preliminary data.</text>
</comment>
<dbReference type="GO" id="GO:0006508">
    <property type="term" value="P:proteolysis"/>
    <property type="evidence" value="ECO:0007669"/>
    <property type="project" value="UniProtKB-KW"/>
</dbReference>
<dbReference type="CDD" id="cd09272">
    <property type="entry name" value="RNase_HI_RT_Ty1"/>
    <property type="match status" value="1"/>
</dbReference>
<evidence type="ECO:0000259" key="7">
    <source>
        <dbReference type="PROSITE" id="PS50957"/>
    </source>
</evidence>
<keyword evidence="9" id="KW-1185">Reference proteome</keyword>
<evidence type="ECO:0000256" key="3">
    <source>
        <dbReference type="ARBA" id="ARBA00022670"/>
    </source>
</evidence>
<evidence type="ECO:0000256" key="4">
    <source>
        <dbReference type="ARBA" id="ARBA00022786"/>
    </source>
</evidence>
<protein>
    <recommendedName>
        <fullName evidence="2">ubiquitinyl hydrolase 1</fullName>
        <ecNumber evidence="2">3.4.19.12</ecNumber>
    </recommendedName>
</protein>
<dbReference type="PANTHER" id="PTHR11439:SF502">
    <property type="entry name" value="SECRETED RXLR EFFECTOR PROTEIN 161-LIKE"/>
    <property type="match status" value="1"/>
</dbReference>